<proteinExistence type="inferred from homology"/>
<evidence type="ECO:0000256" key="1">
    <source>
        <dbReference type="ARBA" id="ARBA00001633"/>
    </source>
</evidence>
<evidence type="ECO:0000259" key="9">
    <source>
        <dbReference type="Pfam" id="PF00218"/>
    </source>
</evidence>
<keyword evidence="3 8" id="KW-0028">Amino-acid biosynthesis</keyword>
<keyword evidence="11" id="KW-1185">Reference proteome</keyword>
<dbReference type="HAMAP" id="MF_00134_B">
    <property type="entry name" value="IGPS_B"/>
    <property type="match status" value="1"/>
</dbReference>
<dbReference type="CDD" id="cd00331">
    <property type="entry name" value="IGPS"/>
    <property type="match status" value="1"/>
</dbReference>
<dbReference type="InterPro" id="IPR013785">
    <property type="entry name" value="Aldolase_TIM"/>
</dbReference>
<dbReference type="EC" id="4.1.1.48" evidence="8"/>
<dbReference type="RefSeq" id="WP_345374745.1">
    <property type="nucleotide sequence ID" value="NZ_BAABJX010000062.1"/>
</dbReference>
<dbReference type="SUPFAM" id="SSF51366">
    <property type="entry name" value="Ribulose-phoshate binding barrel"/>
    <property type="match status" value="1"/>
</dbReference>
<dbReference type="Proteomes" id="UP001500298">
    <property type="component" value="Unassembled WGS sequence"/>
</dbReference>
<dbReference type="NCBIfam" id="NF001377">
    <property type="entry name" value="PRK00278.2-4"/>
    <property type="match status" value="1"/>
</dbReference>
<dbReference type="EMBL" id="BAABJX010000062">
    <property type="protein sequence ID" value="GAA4849767.1"/>
    <property type="molecule type" value="Genomic_DNA"/>
</dbReference>
<dbReference type="PANTHER" id="PTHR22854:SF2">
    <property type="entry name" value="INDOLE-3-GLYCEROL-PHOSPHATE SYNTHASE"/>
    <property type="match status" value="1"/>
</dbReference>
<dbReference type="InterPro" id="IPR045186">
    <property type="entry name" value="Indole-3-glycerol_P_synth"/>
</dbReference>
<evidence type="ECO:0000313" key="10">
    <source>
        <dbReference type="EMBL" id="GAA4849767.1"/>
    </source>
</evidence>
<feature type="domain" description="Indole-3-glycerol phosphate synthase" evidence="9">
    <location>
        <begin position="4"/>
        <end position="255"/>
    </location>
</feature>
<protein>
    <recommendedName>
        <fullName evidence="8">Indole-3-glycerol phosphate synthase</fullName>
        <shortName evidence="8">IGPS</shortName>
        <ecNumber evidence="8">4.1.1.48</ecNumber>
    </recommendedName>
</protein>
<comment type="caution">
    <text evidence="10">The sequence shown here is derived from an EMBL/GenBank/DDBJ whole genome shotgun (WGS) entry which is preliminary data.</text>
</comment>
<gene>
    <name evidence="8 10" type="primary">trpC</name>
    <name evidence="10" type="ORF">GCM10023331_38080</name>
</gene>
<dbReference type="InterPro" id="IPR011060">
    <property type="entry name" value="RibuloseP-bd_barrel"/>
</dbReference>
<accession>A0ABP9DN55</accession>
<dbReference type="PANTHER" id="PTHR22854">
    <property type="entry name" value="TRYPTOPHAN BIOSYNTHESIS PROTEIN"/>
    <property type="match status" value="1"/>
</dbReference>
<name>A0ABP9DN55_9BACT</name>
<evidence type="ECO:0000313" key="11">
    <source>
        <dbReference type="Proteomes" id="UP001500298"/>
    </source>
</evidence>
<comment type="similarity">
    <text evidence="8">Belongs to the TrpC family.</text>
</comment>
<keyword evidence="7 8" id="KW-0456">Lyase</keyword>
<dbReference type="Gene3D" id="3.20.20.70">
    <property type="entry name" value="Aldolase class I"/>
    <property type="match status" value="1"/>
</dbReference>
<evidence type="ECO:0000256" key="3">
    <source>
        <dbReference type="ARBA" id="ARBA00022605"/>
    </source>
</evidence>
<evidence type="ECO:0000256" key="7">
    <source>
        <dbReference type="ARBA" id="ARBA00023239"/>
    </source>
</evidence>
<sequence>MNILDKIVAHKEGEVALRKVKRSIDELSSRPWFDREPVSAKSWITSPNRSGIIAEFKRQSPSKGLINGEAKVSDVTEEYIAAGASALSVLTDEQFFGGKIDDLLAARAINAAPILRKDFIIDEYQIYEAKSVGADLILLIAACLPPARLKQLAAKAKELGMQVLMEVHSEEELTDHLNEHLDLVGVNNRNLKTFEVSIETSIRLSELIPRDFVKISESGISDPATIKQLKQYGYEGFLIGENFMKTTDPGAACKAFIAQL</sequence>
<organism evidence="10 11">
    <name type="scientific">Algivirga pacifica</name>
    <dbReference type="NCBI Taxonomy" id="1162670"/>
    <lineage>
        <taxon>Bacteria</taxon>
        <taxon>Pseudomonadati</taxon>
        <taxon>Bacteroidota</taxon>
        <taxon>Cytophagia</taxon>
        <taxon>Cytophagales</taxon>
        <taxon>Flammeovirgaceae</taxon>
        <taxon>Algivirga</taxon>
    </lineage>
</organism>
<evidence type="ECO:0000256" key="2">
    <source>
        <dbReference type="ARBA" id="ARBA00004696"/>
    </source>
</evidence>
<evidence type="ECO:0000256" key="6">
    <source>
        <dbReference type="ARBA" id="ARBA00023141"/>
    </source>
</evidence>
<keyword evidence="5 8" id="KW-0822">Tryptophan biosynthesis</keyword>
<keyword evidence="4 8" id="KW-0210">Decarboxylase</keyword>
<evidence type="ECO:0000256" key="5">
    <source>
        <dbReference type="ARBA" id="ARBA00022822"/>
    </source>
</evidence>
<comment type="pathway">
    <text evidence="2 8">Amino-acid biosynthesis; L-tryptophan biosynthesis; L-tryptophan from chorismate: step 4/5.</text>
</comment>
<comment type="catalytic activity">
    <reaction evidence="1 8">
        <text>1-(2-carboxyphenylamino)-1-deoxy-D-ribulose 5-phosphate + H(+) = (1S,2R)-1-C-(indol-3-yl)glycerol 3-phosphate + CO2 + H2O</text>
        <dbReference type="Rhea" id="RHEA:23476"/>
        <dbReference type="ChEBI" id="CHEBI:15377"/>
        <dbReference type="ChEBI" id="CHEBI:15378"/>
        <dbReference type="ChEBI" id="CHEBI:16526"/>
        <dbReference type="ChEBI" id="CHEBI:58613"/>
        <dbReference type="ChEBI" id="CHEBI:58866"/>
        <dbReference type="EC" id="4.1.1.48"/>
    </reaction>
</comment>
<keyword evidence="6 8" id="KW-0057">Aromatic amino acid biosynthesis</keyword>
<dbReference type="InterPro" id="IPR013798">
    <property type="entry name" value="Indole-3-glycerol_P_synth_dom"/>
</dbReference>
<reference evidence="11" key="1">
    <citation type="journal article" date="2019" name="Int. J. Syst. Evol. Microbiol.">
        <title>The Global Catalogue of Microorganisms (GCM) 10K type strain sequencing project: providing services to taxonomists for standard genome sequencing and annotation.</title>
        <authorList>
            <consortium name="The Broad Institute Genomics Platform"/>
            <consortium name="The Broad Institute Genome Sequencing Center for Infectious Disease"/>
            <person name="Wu L."/>
            <person name="Ma J."/>
        </authorList>
    </citation>
    <scope>NUCLEOTIDE SEQUENCE [LARGE SCALE GENOMIC DNA]</scope>
    <source>
        <strain evidence="11">JCM 18326</strain>
    </source>
</reference>
<evidence type="ECO:0000256" key="4">
    <source>
        <dbReference type="ARBA" id="ARBA00022793"/>
    </source>
</evidence>
<evidence type="ECO:0000256" key="8">
    <source>
        <dbReference type="HAMAP-Rule" id="MF_00134"/>
    </source>
</evidence>
<dbReference type="Pfam" id="PF00218">
    <property type="entry name" value="IGPS"/>
    <property type="match status" value="1"/>
</dbReference>